<evidence type="ECO:0000313" key="2">
    <source>
        <dbReference type="EMBL" id="KPQ43883.1"/>
    </source>
</evidence>
<comment type="caution">
    <text evidence="2">The sequence shown here is derived from an EMBL/GenBank/DDBJ whole genome shotgun (WGS) entry which is preliminary data.</text>
</comment>
<evidence type="ECO:0000256" key="1">
    <source>
        <dbReference type="SAM" id="Phobius"/>
    </source>
</evidence>
<dbReference type="EMBL" id="LKCM01000121">
    <property type="protein sequence ID" value="KPQ43883.1"/>
    <property type="molecule type" value="Genomic_DNA"/>
</dbReference>
<reference evidence="2 3" key="1">
    <citation type="submission" date="2015-09" db="EMBL/GenBank/DDBJ databases">
        <title>A metagenomics-based metabolic model of nitrate-dependent anaerobic oxidation of methane by Methanoperedens-like archaea.</title>
        <authorList>
            <person name="Arshad A."/>
            <person name="Speth D.R."/>
            <person name="De Graaf R.M."/>
            <person name="Op Den Camp H.J."/>
            <person name="Jetten M.S."/>
            <person name="Welte C.U."/>
        </authorList>
    </citation>
    <scope>NUCLEOTIDE SEQUENCE [LARGE SCALE GENOMIC DNA]</scope>
</reference>
<accession>A0A0P7ZJB2</accession>
<evidence type="ECO:0000313" key="3">
    <source>
        <dbReference type="Proteomes" id="UP000050360"/>
    </source>
</evidence>
<name>A0A0P7ZJB2_9EURY</name>
<organism evidence="2 3">
    <name type="scientific">Candidatus Methanoperedens nitratireducens</name>
    <dbReference type="NCBI Taxonomy" id="1392998"/>
    <lineage>
        <taxon>Archaea</taxon>
        <taxon>Methanobacteriati</taxon>
        <taxon>Methanobacteriota</taxon>
        <taxon>Stenosarchaea group</taxon>
        <taxon>Methanomicrobia</taxon>
        <taxon>Methanosarcinales</taxon>
        <taxon>ANME-2 cluster</taxon>
        <taxon>Candidatus Methanoperedentaceae</taxon>
        <taxon>Candidatus Methanoperedens</taxon>
    </lineage>
</organism>
<gene>
    <name evidence="2" type="ORF">MPEBLZ_01530</name>
</gene>
<dbReference type="Proteomes" id="UP000050360">
    <property type="component" value="Unassembled WGS sequence"/>
</dbReference>
<dbReference type="AlphaFoldDB" id="A0A0P7ZJB2"/>
<keyword evidence="1" id="KW-0812">Transmembrane</keyword>
<protein>
    <submittedName>
        <fullName evidence="2">Signal sequence peptidase</fullName>
    </submittedName>
</protein>
<feature type="transmembrane region" description="Helical" evidence="1">
    <location>
        <begin position="20"/>
        <end position="42"/>
    </location>
</feature>
<sequence>MGIKETIKKIKESDNFWIGLFRDFLFVLIVVAIFSSISYIALGRFSPMVAVESKSMVRI</sequence>
<proteinExistence type="predicted"/>
<keyword evidence="1" id="KW-0472">Membrane</keyword>
<keyword evidence="1" id="KW-1133">Transmembrane helix</keyword>